<dbReference type="PROSITE" id="PS51029">
    <property type="entry name" value="MADF"/>
    <property type="match status" value="1"/>
</dbReference>
<dbReference type="InterPro" id="IPR039353">
    <property type="entry name" value="TF_Adf1"/>
</dbReference>
<evidence type="ECO:0000259" key="2">
    <source>
        <dbReference type="PROSITE" id="PS51029"/>
    </source>
</evidence>
<accession>A0AAV0YA05</accession>
<evidence type="ECO:0000313" key="3">
    <source>
        <dbReference type="EMBL" id="CAI6377710.1"/>
    </source>
</evidence>
<dbReference type="EMBL" id="CARXXK010001828">
    <property type="protein sequence ID" value="CAI6377710.1"/>
    <property type="molecule type" value="Genomic_DNA"/>
</dbReference>
<feature type="domain" description="MADF" evidence="2">
    <location>
        <begin position="5"/>
        <end position="94"/>
    </location>
</feature>
<dbReference type="GO" id="GO:0006357">
    <property type="term" value="P:regulation of transcription by RNA polymerase II"/>
    <property type="evidence" value="ECO:0007669"/>
    <property type="project" value="TreeGrafter"/>
</dbReference>
<name>A0AAV0YA05_9HEMI</name>
<feature type="region of interest" description="Disordered" evidence="1">
    <location>
        <begin position="144"/>
        <end position="185"/>
    </location>
</feature>
<evidence type="ECO:0000256" key="1">
    <source>
        <dbReference type="SAM" id="MobiDB-lite"/>
    </source>
</evidence>
<dbReference type="PANTHER" id="PTHR12243:SF67">
    <property type="entry name" value="COREPRESSOR OF PANGOLIN, ISOFORM A-RELATED"/>
    <property type="match status" value="1"/>
</dbReference>
<dbReference type="PANTHER" id="PTHR12243">
    <property type="entry name" value="MADF DOMAIN TRANSCRIPTION FACTOR"/>
    <property type="match status" value="1"/>
</dbReference>
<protein>
    <recommendedName>
        <fullName evidence="2">MADF domain-containing protein</fullName>
    </recommendedName>
</protein>
<evidence type="ECO:0000313" key="4">
    <source>
        <dbReference type="Proteomes" id="UP001160148"/>
    </source>
</evidence>
<dbReference type="SMART" id="SM00595">
    <property type="entry name" value="MADF"/>
    <property type="match status" value="1"/>
</dbReference>
<feature type="compositionally biased region" description="Basic and acidic residues" evidence="1">
    <location>
        <begin position="97"/>
        <end position="113"/>
    </location>
</feature>
<proteinExistence type="predicted"/>
<gene>
    <name evidence="3" type="ORF">MEUPH1_LOCUS30930</name>
</gene>
<dbReference type="InterPro" id="IPR006578">
    <property type="entry name" value="MADF-dom"/>
</dbReference>
<comment type="caution">
    <text evidence="3">The sequence shown here is derived from an EMBL/GenBank/DDBJ whole genome shotgun (WGS) entry which is preliminary data.</text>
</comment>
<dbReference type="GO" id="GO:0005634">
    <property type="term" value="C:nucleus"/>
    <property type="evidence" value="ECO:0007669"/>
    <property type="project" value="TreeGrafter"/>
</dbReference>
<dbReference type="AlphaFoldDB" id="A0AAV0YA05"/>
<feature type="region of interest" description="Disordered" evidence="1">
    <location>
        <begin position="97"/>
        <end position="123"/>
    </location>
</feature>
<feature type="compositionally biased region" description="Low complexity" evidence="1">
    <location>
        <begin position="176"/>
        <end position="185"/>
    </location>
</feature>
<organism evidence="3 4">
    <name type="scientific">Macrosiphum euphorbiae</name>
    <name type="common">potato aphid</name>
    <dbReference type="NCBI Taxonomy" id="13131"/>
    <lineage>
        <taxon>Eukaryota</taxon>
        <taxon>Metazoa</taxon>
        <taxon>Ecdysozoa</taxon>
        <taxon>Arthropoda</taxon>
        <taxon>Hexapoda</taxon>
        <taxon>Insecta</taxon>
        <taxon>Pterygota</taxon>
        <taxon>Neoptera</taxon>
        <taxon>Paraneoptera</taxon>
        <taxon>Hemiptera</taxon>
        <taxon>Sternorrhyncha</taxon>
        <taxon>Aphidomorpha</taxon>
        <taxon>Aphidoidea</taxon>
        <taxon>Aphididae</taxon>
        <taxon>Macrosiphini</taxon>
        <taxon>Macrosiphum</taxon>
    </lineage>
</organism>
<sequence length="304" mass="35352">MDNEILIELVRARNCLYDLSHKKYSDYSFKESIWKEIGEEMNQPTQECKKSWANLRDAYRRAIKKSATVSGQKAKNVKKWKYELEMEFLKPYMKERETVSSVDTKSDEEKSSSDSENELNYSKNEINKSGNIILESIISPEENITNSTPSELSPKFCKPPPKKVMTPKKRKKNESHVSSESASSHLMRYIIEKEKKEEVKANTEKNEINVIDQFFQNMGSTVKQFSPYLQHLAKTRVFSVISELELDHIKSQKLHEQQYQKQYQQQHISALQPIYQSTQDYTDGSISHHSDSSNVGNFLTTFIP</sequence>
<keyword evidence="4" id="KW-1185">Reference proteome</keyword>
<dbReference type="Pfam" id="PF10545">
    <property type="entry name" value="MADF_DNA_bdg"/>
    <property type="match status" value="1"/>
</dbReference>
<dbReference type="Proteomes" id="UP001160148">
    <property type="component" value="Unassembled WGS sequence"/>
</dbReference>
<dbReference type="GO" id="GO:0005667">
    <property type="term" value="C:transcription regulator complex"/>
    <property type="evidence" value="ECO:0007669"/>
    <property type="project" value="TreeGrafter"/>
</dbReference>
<reference evidence="3 4" key="1">
    <citation type="submission" date="2023-01" db="EMBL/GenBank/DDBJ databases">
        <authorList>
            <person name="Whitehead M."/>
        </authorList>
    </citation>
    <scope>NUCLEOTIDE SEQUENCE [LARGE SCALE GENOMIC DNA]</scope>
</reference>